<dbReference type="SUPFAM" id="SSF50985">
    <property type="entry name" value="RCC1/BLIP-II"/>
    <property type="match status" value="1"/>
</dbReference>
<dbReference type="InterPro" id="IPR000742">
    <property type="entry name" value="EGF"/>
</dbReference>
<dbReference type="Gene3D" id="2.10.50.10">
    <property type="entry name" value="Tumor Necrosis Factor Receptor, subunit A, domain 2"/>
    <property type="match status" value="4"/>
</dbReference>
<dbReference type="InterPro" id="IPR051553">
    <property type="entry name" value="Ran_GTPase-activating"/>
</dbReference>
<dbReference type="InterPro" id="IPR042229">
    <property type="entry name" value="Listeria/Bacterioides_rpt_sf"/>
</dbReference>
<dbReference type="InterPro" id="IPR000408">
    <property type="entry name" value="Reg_chr_condens"/>
</dbReference>
<accession>A0A5B8XQL2</accession>
<evidence type="ECO:0000256" key="3">
    <source>
        <dbReference type="ARBA" id="ARBA00022737"/>
    </source>
</evidence>
<dbReference type="Gene3D" id="2.130.10.30">
    <property type="entry name" value="Regulator of chromosome condensation 1/beta-lactamase-inhibitor protein II"/>
    <property type="match status" value="2"/>
</dbReference>
<dbReference type="PROSITE" id="PS01186">
    <property type="entry name" value="EGF_2"/>
    <property type="match status" value="1"/>
</dbReference>
<dbReference type="InterPro" id="IPR001881">
    <property type="entry name" value="EGF-like_Ca-bd_dom"/>
</dbReference>
<evidence type="ECO:0000256" key="2">
    <source>
        <dbReference type="ARBA" id="ARBA00022536"/>
    </source>
</evidence>
<evidence type="ECO:0000256" key="1">
    <source>
        <dbReference type="ARBA" id="ARBA00004196"/>
    </source>
</evidence>
<keyword evidence="3" id="KW-0677">Repeat</keyword>
<keyword evidence="4" id="KW-1015">Disulfide bond</keyword>
<dbReference type="PANTHER" id="PTHR45982:SF1">
    <property type="entry name" value="REGULATOR OF CHROMOSOME CONDENSATION"/>
    <property type="match status" value="1"/>
</dbReference>
<dbReference type="Pfam" id="PF09479">
    <property type="entry name" value="Flg_new"/>
    <property type="match status" value="2"/>
</dbReference>
<reference evidence="8 9" key="1">
    <citation type="submission" date="2019-08" db="EMBL/GenBank/DDBJ databases">
        <authorList>
            <person name="Liang Q."/>
        </authorList>
    </citation>
    <scope>NUCLEOTIDE SEQUENCE [LARGE SCALE GENOMIC DNA]</scope>
    <source>
        <strain evidence="8 9">V1718</strain>
    </source>
</reference>
<name>A0A5B8XQL2_9DELT</name>
<dbReference type="OrthoDB" id="9758365at2"/>
<dbReference type="Pfam" id="PF14670">
    <property type="entry name" value="FXa_inhibition"/>
    <property type="match status" value="1"/>
</dbReference>
<dbReference type="PROSITE" id="PS50012">
    <property type="entry name" value="RCC1_3"/>
    <property type="match status" value="4"/>
</dbReference>
<dbReference type="SMART" id="SM00179">
    <property type="entry name" value="EGF_CA"/>
    <property type="match status" value="1"/>
</dbReference>
<gene>
    <name evidence="8" type="ORF">FRD01_13260</name>
</gene>
<dbReference type="SMART" id="SM00181">
    <property type="entry name" value="EGF"/>
    <property type="match status" value="2"/>
</dbReference>
<dbReference type="Gene3D" id="2.10.25.10">
    <property type="entry name" value="Laminin"/>
    <property type="match status" value="1"/>
</dbReference>
<dbReference type="SMART" id="SM00208">
    <property type="entry name" value="TNFR"/>
    <property type="match status" value="5"/>
</dbReference>
<sequence length="847" mass="88483">MTRGTTTRMQRRRARAGRRVSRVNTYSQPAVQPQTVNVDVCPEGTYSDQNNVMTCTPFGACAPGTVEVAEATATTPAVCDPCPAGSYCAGGSAPEESCTAETWDHDANPATPCVNWTVCTAGQFVQADGTSLSDRECTPCAAETYSEGQNAATCTAWTICAAGTHETSAASATQDRVCTACSAGTYCPGGTDPQVTCTAGTWDHDASATTACQPWQDCQAGNAAQDGTSTTNRTCTTCQAGTYASQINASTCLPCSAGEYCPEGATAREACPAGTFDDDLNATTACASCGEGVYCAGGISPPTACTGNQYDHDLDASTACEDCANGYRAAADHLSCENIDECAEETDTCAQVCQDTPGSYTCACDTGYTLQADQQTCQANQYWVTLDTQGGTPTTNPAAVTYGQSYGGIFPTNISRVGYGFLGWYSQPSGGQLITSSSTVDIASNHSLYAQWEANTYTVTLDFADGLTPASTLQLTFDGPYTGLPTPTRLGHEFLRWQTSSGSIVTETDLVSIAGNHTLTAQWNWNLKAQEVSGTGSPTCALSSGNVLCWGFNDYGQQGTGDNISPTTTPRQALGMQDVISISTGYRFACAVKTDGTVWCWGDNTSGQLGNGTLAISNVPVQVSVLTDAVQVATGREHACARMNDGSVWCWGRNGTARVGVPGAPNIVTTPVQVSGLSDATIVDAGELHTCAGKSDGSVWCWGDNRNRQSSPYVVSNGAFPDAVVGVTNAVLVIAGAEHTCVLRTDETVWCWGNQTNTGHGASQPQASGLNDVATLSAGNVTCAAKHDGSVWCWGDNHGSMFNYTATVNPTLPTLFPNAPLIQGFGDSHPACAIEFDETVRCNWWLP</sequence>
<dbReference type="InterPro" id="IPR013378">
    <property type="entry name" value="InlB-like_B-rpt"/>
</dbReference>
<dbReference type="KEGG" id="bbae:FRD01_13260"/>
<dbReference type="GO" id="GO:0005509">
    <property type="term" value="F:calcium ion binding"/>
    <property type="evidence" value="ECO:0007669"/>
    <property type="project" value="InterPro"/>
</dbReference>
<dbReference type="GO" id="GO:0005085">
    <property type="term" value="F:guanyl-nucleotide exchange factor activity"/>
    <property type="evidence" value="ECO:0007669"/>
    <property type="project" value="TreeGrafter"/>
</dbReference>
<protein>
    <recommendedName>
        <fullName evidence="10">EGF-like domain-containing protein</fullName>
    </recommendedName>
</protein>
<dbReference type="PANTHER" id="PTHR45982">
    <property type="entry name" value="REGULATOR OF CHROMOSOME CONDENSATION"/>
    <property type="match status" value="1"/>
</dbReference>
<dbReference type="Pfam" id="PF00415">
    <property type="entry name" value="RCC1"/>
    <property type="match status" value="2"/>
</dbReference>
<dbReference type="InterPro" id="IPR009091">
    <property type="entry name" value="RCC1/BLIP-II"/>
</dbReference>
<dbReference type="FunFam" id="2.10.25.10:FF:000119">
    <property type="entry name" value="vitamin K-dependent protein S"/>
    <property type="match status" value="1"/>
</dbReference>
<feature type="compositionally biased region" description="Basic residues" evidence="5">
    <location>
        <begin position="9"/>
        <end position="21"/>
    </location>
</feature>
<keyword evidence="2" id="KW-0245">EGF-like domain</keyword>
<dbReference type="SUPFAM" id="SSF57586">
    <property type="entry name" value="TNF receptor-like"/>
    <property type="match status" value="1"/>
</dbReference>
<feature type="domain" description="EGF-like" evidence="6">
    <location>
        <begin position="338"/>
        <end position="378"/>
    </location>
</feature>
<dbReference type="PROSITE" id="PS50026">
    <property type="entry name" value="EGF_3"/>
    <property type="match status" value="1"/>
</dbReference>
<organism evidence="8 9">
    <name type="scientific">Microvenator marinus</name>
    <dbReference type="NCBI Taxonomy" id="2600177"/>
    <lineage>
        <taxon>Bacteria</taxon>
        <taxon>Deltaproteobacteria</taxon>
        <taxon>Bradymonadales</taxon>
        <taxon>Microvenatoraceae</taxon>
        <taxon>Microvenator</taxon>
    </lineage>
</organism>
<evidence type="ECO:0000256" key="5">
    <source>
        <dbReference type="SAM" id="MobiDB-lite"/>
    </source>
</evidence>
<dbReference type="Gene3D" id="2.60.40.4270">
    <property type="entry name" value="Listeria-Bacteroides repeat domain"/>
    <property type="match status" value="2"/>
</dbReference>
<dbReference type="Proteomes" id="UP000321595">
    <property type="component" value="Chromosome"/>
</dbReference>
<dbReference type="EMBL" id="CP042467">
    <property type="protein sequence ID" value="QED28182.1"/>
    <property type="molecule type" value="Genomic_DNA"/>
</dbReference>
<dbReference type="Pfam" id="PF00020">
    <property type="entry name" value="TNFR_c6"/>
    <property type="match status" value="3"/>
</dbReference>
<evidence type="ECO:0000259" key="7">
    <source>
        <dbReference type="PROSITE" id="PS50050"/>
    </source>
</evidence>
<dbReference type="PROSITE" id="PS50050">
    <property type="entry name" value="TNFR_NGFR_2"/>
    <property type="match status" value="1"/>
</dbReference>
<evidence type="ECO:0000313" key="9">
    <source>
        <dbReference type="Proteomes" id="UP000321595"/>
    </source>
</evidence>
<dbReference type="InterPro" id="IPR018097">
    <property type="entry name" value="EGF_Ca-bd_CS"/>
</dbReference>
<dbReference type="PROSITE" id="PS01187">
    <property type="entry name" value="EGF_CA"/>
    <property type="match status" value="1"/>
</dbReference>
<dbReference type="Pfam" id="PF13540">
    <property type="entry name" value="RCC1_2"/>
    <property type="match status" value="2"/>
</dbReference>
<proteinExistence type="predicted"/>
<evidence type="ECO:0008006" key="10">
    <source>
        <dbReference type="Google" id="ProtNLM"/>
    </source>
</evidence>
<feature type="region of interest" description="Disordered" evidence="5">
    <location>
        <begin position="1"/>
        <end position="24"/>
    </location>
</feature>
<evidence type="ECO:0000256" key="4">
    <source>
        <dbReference type="ARBA" id="ARBA00023157"/>
    </source>
</evidence>
<evidence type="ECO:0000259" key="6">
    <source>
        <dbReference type="PROSITE" id="PS50026"/>
    </source>
</evidence>
<dbReference type="InterPro" id="IPR000152">
    <property type="entry name" value="EGF-type_Asp/Asn_hydroxyl_site"/>
</dbReference>
<evidence type="ECO:0000313" key="8">
    <source>
        <dbReference type="EMBL" id="QED28182.1"/>
    </source>
</evidence>
<dbReference type="PROSITE" id="PS00010">
    <property type="entry name" value="ASX_HYDROXYL"/>
    <property type="match status" value="1"/>
</dbReference>
<dbReference type="SMART" id="SM01411">
    <property type="entry name" value="Ephrin_rec_like"/>
    <property type="match status" value="4"/>
</dbReference>
<dbReference type="GO" id="GO:0005737">
    <property type="term" value="C:cytoplasm"/>
    <property type="evidence" value="ECO:0007669"/>
    <property type="project" value="TreeGrafter"/>
</dbReference>
<dbReference type="InterPro" id="IPR001368">
    <property type="entry name" value="TNFR/NGFR_Cys_rich_reg"/>
</dbReference>
<dbReference type="GO" id="GO:0030313">
    <property type="term" value="C:cell envelope"/>
    <property type="evidence" value="ECO:0007669"/>
    <property type="project" value="UniProtKB-SubCell"/>
</dbReference>
<comment type="subcellular location">
    <subcellularLocation>
        <location evidence="1">Cell envelope</location>
    </subcellularLocation>
</comment>
<keyword evidence="9" id="KW-1185">Reference proteome</keyword>
<feature type="domain" description="TNFR-Cys" evidence="7">
    <location>
        <begin position="237"/>
        <end position="286"/>
    </location>
</feature>
<dbReference type="AlphaFoldDB" id="A0A5B8XQL2"/>
<dbReference type="SUPFAM" id="SSF57196">
    <property type="entry name" value="EGF/Laminin"/>
    <property type="match status" value="1"/>
</dbReference>